<evidence type="ECO:0000259" key="2">
    <source>
        <dbReference type="Pfam" id="PF06381"/>
    </source>
</evidence>
<comment type="caution">
    <text evidence="3">The sequence shown here is derived from an EMBL/GenBank/DDBJ whole genome shotgun (WGS) entry which is preliminary data.</text>
</comment>
<dbReference type="EMBL" id="AGCK01000312">
    <property type="protein sequence ID" value="EHM39192.1"/>
    <property type="molecule type" value="Genomic_DNA"/>
</dbReference>
<organism evidence="3 4">
    <name type="scientific">Flavonifractor plautii ATCC 29863</name>
    <dbReference type="NCBI Taxonomy" id="411475"/>
    <lineage>
        <taxon>Bacteria</taxon>
        <taxon>Bacillati</taxon>
        <taxon>Bacillota</taxon>
        <taxon>Clostridia</taxon>
        <taxon>Eubacteriales</taxon>
        <taxon>Oscillospiraceae</taxon>
        <taxon>Flavonifractor</taxon>
    </lineage>
</organism>
<protein>
    <submittedName>
        <fullName evidence="3">Phage-associated protein, HI1409 family</fullName>
    </submittedName>
</protein>
<dbReference type="Proteomes" id="UP000004459">
    <property type="component" value="Unassembled WGS sequence"/>
</dbReference>
<gene>
    <name evidence="3" type="ORF">HMPREF0372_03855</name>
</gene>
<dbReference type="PATRIC" id="fig|411475.3.peg.3330"/>
<accession>G9YWD9</accession>
<evidence type="ECO:0000256" key="1">
    <source>
        <dbReference type="SAM" id="MobiDB-lite"/>
    </source>
</evidence>
<dbReference type="AlphaFoldDB" id="G9YWD9"/>
<sequence length="560" mass="62165">MSVQDAFSNPLFRLGYGSQSPLEATEYPLTRMTDNYALLNSLYRDNWVVQNVVGIIPDDMTKKWFAPAGAVGPEHLKELDRVQRVTALRERVNEGLRWGRLYGGAAGLIMIRGREGMLGQPLELESIYPGTFQGLYILDRWQGVVPGMELVFEGGEPVPAYYSITDARGNTVAKVHHSRLVRFTGRDLPFLERVAELYWGESEVEALYNDVVKHDNVAANMAALTFRANVDTMEVQNLDQLFSVTSGEQQRRFWNVMQAQSVMKSNFGMQLVNRGDQIKNTQYTFTGLQEVYDSMCLDLSGASRIPVTKLFGRSPAGMNATGESDLRNYYDYVDTLREAKLRPILEKLLPVLAMSAWGAVPDGLDITFPPLWTPTAAEVAEIALKKAQAIRDTFQAGLFRADTAQRELKKLADETGMFDSISEEEIAANTGKTYQDVTALRDPLAGLGYGGEISAPFEGAAQDALTWDYSPSQPRDKKGRWTSGGGNSKIGKTKYAPSKRANKRGKTVSAKTFGILRGEFNTKYPGAKTGQQGQVSYKGKRYWLEADGSGSVIVKKSWKE</sequence>
<feature type="domain" description="Anti-CBASS protein Acb1-like N-terminal" evidence="2">
    <location>
        <begin position="39"/>
        <end position="390"/>
    </location>
</feature>
<dbReference type="InterPro" id="IPR006445">
    <property type="entry name" value="Phage-assoc_HI1409"/>
</dbReference>
<dbReference type="HOGENOM" id="CLU_027488_0_0_9"/>
<evidence type="ECO:0000313" key="4">
    <source>
        <dbReference type="Proteomes" id="UP000004459"/>
    </source>
</evidence>
<evidence type="ECO:0000313" key="3">
    <source>
        <dbReference type="EMBL" id="EHM39192.1"/>
    </source>
</evidence>
<proteinExistence type="predicted"/>
<feature type="region of interest" description="Disordered" evidence="1">
    <location>
        <begin position="467"/>
        <end position="507"/>
    </location>
</feature>
<dbReference type="InterPro" id="IPR024459">
    <property type="entry name" value="Acb1-like_N"/>
</dbReference>
<dbReference type="Pfam" id="PF06381">
    <property type="entry name" value="Phage_portal_3"/>
    <property type="match status" value="1"/>
</dbReference>
<name>G9YWD9_FLAPL</name>
<dbReference type="NCBIfam" id="TIGR01555">
    <property type="entry name" value="phge_rel_HI1409"/>
    <property type="match status" value="1"/>
</dbReference>
<reference evidence="3 4" key="1">
    <citation type="submission" date="2011-08" db="EMBL/GenBank/DDBJ databases">
        <authorList>
            <person name="Weinstock G."/>
            <person name="Sodergren E."/>
            <person name="Clifton S."/>
            <person name="Fulton L."/>
            <person name="Fulton B."/>
            <person name="Courtney L."/>
            <person name="Fronick C."/>
            <person name="Harrison M."/>
            <person name="Strong C."/>
            <person name="Farmer C."/>
            <person name="Delahaunty K."/>
            <person name="Markovic C."/>
            <person name="Hall O."/>
            <person name="Minx P."/>
            <person name="Tomlinson C."/>
            <person name="Mitreva M."/>
            <person name="Hou S."/>
            <person name="Chen J."/>
            <person name="Wollam A."/>
            <person name="Pepin K.H."/>
            <person name="Johnson M."/>
            <person name="Bhonagiri V."/>
            <person name="Zhang X."/>
            <person name="Suruliraj S."/>
            <person name="Warren W."/>
            <person name="Chinwalla A."/>
            <person name="Mardis E.R."/>
            <person name="Wilson R.K."/>
        </authorList>
    </citation>
    <scope>NUCLEOTIDE SEQUENCE [LARGE SCALE GENOMIC DNA]</scope>
    <source>
        <strain evidence="3 4">ATCC 29863</strain>
    </source>
</reference>